<gene>
    <name evidence="1" type="ORF">SAMN02745724_03289</name>
</gene>
<dbReference type="EMBL" id="FOLO01000029">
    <property type="protein sequence ID" value="SFD04424.1"/>
    <property type="molecule type" value="Genomic_DNA"/>
</dbReference>
<evidence type="ECO:0000313" key="2">
    <source>
        <dbReference type="Proteomes" id="UP000198862"/>
    </source>
</evidence>
<organism evidence="1 2">
    <name type="scientific">Pseudoalteromonas denitrificans DSM 6059</name>
    <dbReference type="NCBI Taxonomy" id="1123010"/>
    <lineage>
        <taxon>Bacteria</taxon>
        <taxon>Pseudomonadati</taxon>
        <taxon>Pseudomonadota</taxon>
        <taxon>Gammaproteobacteria</taxon>
        <taxon>Alteromonadales</taxon>
        <taxon>Pseudoalteromonadaceae</taxon>
        <taxon>Pseudoalteromonas</taxon>
    </lineage>
</organism>
<dbReference type="AlphaFoldDB" id="A0A1I1P399"/>
<dbReference type="STRING" id="1123010.SAMN02745724_03289"/>
<evidence type="ECO:0000313" key="1">
    <source>
        <dbReference type="EMBL" id="SFD04424.1"/>
    </source>
</evidence>
<name>A0A1I1P399_9GAMM</name>
<dbReference type="RefSeq" id="WP_091986721.1">
    <property type="nucleotide sequence ID" value="NZ_FOLO01000029.1"/>
</dbReference>
<reference evidence="1 2" key="1">
    <citation type="submission" date="2016-10" db="EMBL/GenBank/DDBJ databases">
        <authorList>
            <person name="de Groot N.N."/>
        </authorList>
    </citation>
    <scope>NUCLEOTIDE SEQUENCE [LARGE SCALE GENOMIC DNA]</scope>
    <source>
        <strain evidence="1 2">DSM 6059</strain>
    </source>
</reference>
<protein>
    <submittedName>
        <fullName evidence="1">Uncharacterized protein</fullName>
    </submittedName>
</protein>
<dbReference type="Proteomes" id="UP000198862">
    <property type="component" value="Unassembled WGS sequence"/>
</dbReference>
<sequence length="73" mass="8367">MRLSQLSGYKFDNILSKTLSEQFHSDFTSENLKETIHGAEGLYVYCPIVSNKRYAGGLSHKKKYIAHKITFKP</sequence>
<proteinExistence type="predicted"/>
<accession>A0A1I1P399</accession>
<keyword evidence="2" id="KW-1185">Reference proteome</keyword>